<name>A0A412ZFC0_9FIRM</name>
<accession>A0A412ZFC0</accession>
<evidence type="ECO:0000313" key="1">
    <source>
        <dbReference type="EMBL" id="RGV78930.1"/>
    </source>
</evidence>
<dbReference type="Proteomes" id="UP000284543">
    <property type="component" value="Unassembled WGS sequence"/>
</dbReference>
<sequence length="65" mass="7300">MFIDKRHTAQEASAYIQEPNKNLVISSPQEKKDYLLKRSNTAEKALQNEASSGVCFLFTVKDGIP</sequence>
<dbReference type="EMBL" id="QRZM01000001">
    <property type="protein sequence ID" value="RGV78930.1"/>
    <property type="molecule type" value="Genomic_DNA"/>
</dbReference>
<evidence type="ECO:0000313" key="2">
    <source>
        <dbReference type="Proteomes" id="UP000284543"/>
    </source>
</evidence>
<organism evidence="1 2">
    <name type="scientific">Enterocloster bolteae</name>
    <dbReference type="NCBI Taxonomy" id="208479"/>
    <lineage>
        <taxon>Bacteria</taxon>
        <taxon>Bacillati</taxon>
        <taxon>Bacillota</taxon>
        <taxon>Clostridia</taxon>
        <taxon>Lachnospirales</taxon>
        <taxon>Lachnospiraceae</taxon>
        <taxon>Enterocloster</taxon>
    </lineage>
</organism>
<protein>
    <submittedName>
        <fullName evidence="1">Uncharacterized protein</fullName>
    </submittedName>
</protein>
<dbReference type="AlphaFoldDB" id="A0A412ZFC0"/>
<comment type="caution">
    <text evidence="1">The sequence shown here is derived from an EMBL/GenBank/DDBJ whole genome shotgun (WGS) entry which is preliminary data.</text>
</comment>
<gene>
    <name evidence="1" type="ORF">DWW02_04170</name>
</gene>
<reference evidence="1 2" key="1">
    <citation type="submission" date="2018-08" db="EMBL/GenBank/DDBJ databases">
        <title>A genome reference for cultivated species of the human gut microbiota.</title>
        <authorList>
            <person name="Zou Y."/>
            <person name="Xue W."/>
            <person name="Luo G."/>
        </authorList>
    </citation>
    <scope>NUCLEOTIDE SEQUENCE [LARGE SCALE GENOMIC DNA]</scope>
    <source>
        <strain evidence="1 2">AF14-18</strain>
    </source>
</reference>
<proteinExistence type="predicted"/>